<dbReference type="OrthoDB" id="7568484at2"/>
<dbReference type="PANTHER" id="PTHR24321">
    <property type="entry name" value="DEHYDROGENASES, SHORT CHAIN"/>
    <property type="match status" value="1"/>
</dbReference>
<feature type="domain" description="Ketoreductase" evidence="3">
    <location>
        <begin position="22"/>
        <end position="205"/>
    </location>
</feature>
<dbReference type="PRINTS" id="PR00081">
    <property type="entry name" value="GDHRDH"/>
</dbReference>
<organism evidence="4 5">
    <name type="scientific">Pseudoxanthobacter soli DSM 19599</name>
    <dbReference type="NCBI Taxonomy" id="1123029"/>
    <lineage>
        <taxon>Bacteria</taxon>
        <taxon>Pseudomonadati</taxon>
        <taxon>Pseudomonadota</taxon>
        <taxon>Alphaproteobacteria</taxon>
        <taxon>Hyphomicrobiales</taxon>
        <taxon>Segnochrobactraceae</taxon>
        <taxon>Pseudoxanthobacter</taxon>
    </lineage>
</organism>
<evidence type="ECO:0000256" key="1">
    <source>
        <dbReference type="ARBA" id="ARBA00006484"/>
    </source>
</evidence>
<comment type="similarity">
    <text evidence="1">Belongs to the short-chain dehydrogenases/reductases (SDR) family.</text>
</comment>
<dbReference type="STRING" id="1123029.SAMN02745172_01774"/>
<dbReference type="InterPro" id="IPR020904">
    <property type="entry name" value="Sc_DH/Rdtase_CS"/>
</dbReference>
<dbReference type="PRINTS" id="PR00080">
    <property type="entry name" value="SDRFAMILY"/>
</dbReference>
<dbReference type="InterPro" id="IPR057326">
    <property type="entry name" value="KR_dom"/>
</dbReference>
<dbReference type="InterPro" id="IPR036291">
    <property type="entry name" value="NAD(P)-bd_dom_sf"/>
</dbReference>
<dbReference type="Pfam" id="PF13561">
    <property type="entry name" value="adh_short_C2"/>
    <property type="match status" value="1"/>
</dbReference>
<name>A0A1M7ZI67_9HYPH</name>
<dbReference type="CDD" id="cd05233">
    <property type="entry name" value="SDR_c"/>
    <property type="match status" value="1"/>
</dbReference>
<dbReference type="RefSeq" id="WP_073627703.1">
    <property type="nucleotide sequence ID" value="NZ_FRXO01000003.1"/>
</dbReference>
<dbReference type="FunFam" id="3.40.50.720:FF:000084">
    <property type="entry name" value="Short-chain dehydrogenase reductase"/>
    <property type="match status" value="1"/>
</dbReference>
<dbReference type="Proteomes" id="UP000186406">
    <property type="component" value="Unassembled WGS sequence"/>
</dbReference>
<proteinExistence type="inferred from homology"/>
<protein>
    <submittedName>
        <fullName evidence="4">NAD(P)-dependent dehydrogenase, short-chain alcohol dehydrogenase family</fullName>
    </submittedName>
</protein>
<accession>A0A1M7ZI67</accession>
<sequence>MSNRSESLSAGTASDDDAFAGKVAIVTGTTGIGRATALTLAERGASVMALGIDEAANAALAAEAASRGLEFEVRRCDVSDADDVAAAVEATVEAFGGVDIVVNSAAVHPYGDAVGTSPAMFARCLAVNVGGVHLMAHFAVPEMRLRGGGVIVNVSSVQGHACQSGVAAYVASKGAIHALTRAMALDFAPDRIRVVSVSPGSVRTPILALAARTFDGEEADIEAVFARFGAAHPIGRIGEPEEIADLIAFLASDRAGFITGSDHVIDGGLTAGLGVR</sequence>
<dbReference type="PROSITE" id="PS00061">
    <property type="entry name" value="ADH_SHORT"/>
    <property type="match status" value="1"/>
</dbReference>
<gene>
    <name evidence="4" type="ORF">SAMN02745172_01774</name>
</gene>
<dbReference type="AlphaFoldDB" id="A0A1M7ZI67"/>
<keyword evidence="2" id="KW-0560">Oxidoreductase</keyword>
<evidence type="ECO:0000313" key="4">
    <source>
        <dbReference type="EMBL" id="SHO64610.1"/>
    </source>
</evidence>
<dbReference type="SMART" id="SM00822">
    <property type="entry name" value="PKS_KR"/>
    <property type="match status" value="1"/>
</dbReference>
<reference evidence="4 5" key="1">
    <citation type="submission" date="2016-12" db="EMBL/GenBank/DDBJ databases">
        <authorList>
            <person name="Song W.-J."/>
            <person name="Kurnit D.M."/>
        </authorList>
    </citation>
    <scope>NUCLEOTIDE SEQUENCE [LARGE SCALE GENOMIC DNA]</scope>
    <source>
        <strain evidence="4 5">DSM 19599</strain>
    </source>
</reference>
<evidence type="ECO:0000256" key="2">
    <source>
        <dbReference type="ARBA" id="ARBA00023002"/>
    </source>
</evidence>
<evidence type="ECO:0000313" key="5">
    <source>
        <dbReference type="Proteomes" id="UP000186406"/>
    </source>
</evidence>
<keyword evidence="5" id="KW-1185">Reference proteome</keyword>
<dbReference type="GO" id="GO:0016491">
    <property type="term" value="F:oxidoreductase activity"/>
    <property type="evidence" value="ECO:0007669"/>
    <property type="project" value="UniProtKB-KW"/>
</dbReference>
<dbReference type="NCBIfam" id="NF005559">
    <property type="entry name" value="PRK07231.1"/>
    <property type="match status" value="1"/>
</dbReference>
<dbReference type="PANTHER" id="PTHR24321:SF14">
    <property type="entry name" value="SHORT-CHAIN TYPE DEHYDROGENASE_REDUCTASE BLR2146-RELATED"/>
    <property type="match status" value="1"/>
</dbReference>
<dbReference type="Gene3D" id="3.40.50.720">
    <property type="entry name" value="NAD(P)-binding Rossmann-like Domain"/>
    <property type="match status" value="1"/>
</dbReference>
<dbReference type="EMBL" id="FRXO01000003">
    <property type="protein sequence ID" value="SHO64610.1"/>
    <property type="molecule type" value="Genomic_DNA"/>
</dbReference>
<dbReference type="SUPFAM" id="SSF51735">
    <property type="entry name" value="NAD(P)-binding Rossmann-fold domains"/>
    <property type="match status" value="1"/>
</dbReference>
<evidence type="ECO:0000259" key="3">
    <source>
        <dbReference type="SMART" id="SM00822"/>
    </source>
</evidence>
<dbReference type="InterPro" id="IPR002347">
    <property type="entry name" value="SDR_fam"/>
</dbReference>